<dbReference type="AlphaFoldDB" id="A0A2I0HJ76"/>
<proteinExistence type="predicted"/>
<dbReference type="EMBL" id="PGOL01008446">
    <property type="protein sequence ID" value="PKI31745.1"/>
    <property type="molecule type" value="Genomic_DNA"/>
</dbReference>
<keyword evidence="2" id="KW-1185">Reference proteome</keyword>
<evidence type="ECO:0000313" key="1">
    <source>
        <dbReference type="EMBL" id="PKI31745.1"/>
    </source>
</evidence>
<protein>
    <submittedName>
        <fullName evidence="1">Uncharacterized protein</fullName>
    </submittedName>
</protein>
<accession>A0A2I0HJ76</accession>
<name>A0A2I0HJ76_PUNGR</name>
<reference evidence="1 2" key="1">
    <citation type="submission" date="2017-11" db="EMBL/GenBank/DDBJ databases">
        <title>De-novo sequencing of pomegranate (Punica granatum L.) genome.</title>
        <authorList>
            <person name="Akparov Z."/>
            <person name="Amiraslanov A."/>
            <person name="Hajiyeva S."/>
            <person name="Abbasov M."/>
            <person name="Kaur K."/>
            <person name="Hamwieh A."/>
            <person name="Solovyev V."/>
            <person name="Salamov A."/>
            <person name="Braich B."/>
            <person name="Kosarev P."/>
            <person name="Mahmoud A."/>
            <person name="Hajiyev E."/>
            <person name="Babayeva S."/>
            <person name="Izzatullayeva V."/>
            <person name="Mammadov A."/>
            <person name="Mammadov A."/>
            <person name="Sharifova S."/>
            <person name="Ojaghi J."/>
            <person name="Eynullazada K."/>
            <person name="Bayramov B."/>
            <person name="Abdulazimova A."/>
            <person name="Shahmuradov I."/>
        </authorList>
    </citation>
    <scope>NUCLEOTIDE SEQUENCE [LARGE SCALE GENOMIC DNA]</scope>
    <source>
        <strain evidence="2">cv. AG2017</strain>
        <tissue evidence="1">Leaf</tissue>
    </source>
</reference>
<dbReference type="Proteomes" id="UP000233551">
    <property type="component" value="Unassembled WGS sequence"/>
</dbReference>
<evidence type="ECO:0000313" key="2">
    <source>
        <dbReference type="Proteomes" id="UP000233551"/>
    </source>
</evidence>
<comment type="caution">
    <text evidence="1">The sequence shown here is derived from an EMBL/GenBank/DDBJ whole genome shotgun (WGS) entry which is preliminary data.</text>
</comment>
<organism evidence="1 2">
    <name type="scientific">Punica granatum</name>
    <name type="common">Pomegranate</name>
    <dbReference type="NCBI Taxonomy" id="22663"/>
    <lineage>
        <taxon>Eukaryota</taxon>
        <taxon>Viridiplantae</taxon>
        <taxon>Streptophyta</taxon>
        <taxon>Embryophyta</taxon>
        <taxon>Tracheophyta</taxon>
        <taxon>Spermatophyta</taxon>
        <taxon>Magnoliopsida</taxon>
        <taxon>eudicotyledons</taxon>
        <taxon>Gunneridae</taxon>
        <taxon>Pentapetalae</taxon>
        <taxon>rosids</taxon>
        <taxon>malvids</taxon>
        <taxon>Myrtales</taxon>
        <taxon>Lythraceae</taxon>
        <taxon>Punica</taxon>
    </lineage>
</organism>
<sequence>MSIAQRPIEMVEEEVEEEWKKKRKKKIKDKNQGIARIGELTQIRSAQVSGGSSEVAAGCSLVTLRQPFSKAEAETNRQRTRWGQRERMERFFFSSGIELIDDTD</sequence>
<gene>
    <name evidence="1" type="ORF">CRG98_047868</name>
</gene>